<dbReference type="FunFam" id="1.10.8.10:FF:000001">
    <property type="entry name" value="Elongation factor Ts"/>
    <property type="match status" value="1"/>
</dbReference>
<dbReference type="PANTHER" id="PTHR11741">
    <property type="entry name" value="ELONGATION FACTOR TS"/>
    <property type="match status" value="1"/>
</dbReference>
<evidence type="ECO:0000256" key="7">
    <source>
        <dbReference type="RuleBase" id="RU000643"/>
    </source>
</evidence>
<dbReference type="PANTHER" id="PTHR11741:SF0">
    <property type="entry name" value="ELONGATION FACTOR TS, MITOCHONDRIAL"/>
    <property type="match status" value="1"/>
</dbReference>
<evidence type="ECO:0000256" key="5">
    <source>
        <dbReference type="HAMAP-Rule" id="MF_00050"/>
    </source>
</evidence>
<dbReference type="InterPro" id="IPR001816">
    <property type="entry name" value="Transl_elong_EFTs/EF1B"/>
</dbReference>
<dbReference type="GO" id="GO:0005737">
    <property type="term" value="C:cytoplasm"/>
    <property type="evidence" value="ECO:0007669"/>
    <property type="project" value="UniProtKB-SubCell"/>
</dbReference>
<dbReference type="InterPro" id="IPR018101">
    <property type="entry name" value="Transl_elong_Ts_CS"/>
</dbReference>
<comment type="similarity">
    <text evidence="1 5 6">Belongs to the EF-Ts family.</text>
</comment>
<dbReference type="SUPFAM" id="SSF54713">
    <property type="entry name" value="Elongation factor Ts (EF-Ts), dimerisation domain"/>
    <property type="match status" value="1"/>
</dbReference>
<dbReference type="Pfam" id="PF00889">
    <property type="entry name" value="EF_TS"/>
    <property type="match status" value="1"/>
</dbReference>
<dbReference type="PROSITE" id="PS01127">
    <property type="entry name" value="EF_TS_2"/>
    <property type="match status" value="1"/>
</dbReference>
<feature type="domain" description="Translation elongation factor EFTs/EF1B dimerisation" evidence="8">
    <location>
        <begin position="73"/>
        <end position="146"/>
    </location>
</feature>
<dbReference type="Proteomes" id="UP000178486">
    <property type="component" value="Unassembled WGS sequence"/>
</dbReference>
<accession>A0A1F7JEP9</accession>
<evidence type="ECO:0000259" key="8">
    <source>
        <dbReference type="Pfam" id="PF00889"/>
    </source>
</evidence>
<comment type="subcellular location">
    <subcellularLocation>
        <location evidence="5 7">Cytoplasm</location>
    </subcellularLocation>
</comment>
<evidence type="ECO:0000256" key="3">
    <source>
        <dbReference type="ARBA" id="ARBA00022768"/>
    </source>
</evidence>
<name>A0A1F7JEP9_9BACT</name>
<proteinExistence type="inferred from homology"/>
<dbReference type="Gene3D" id="1.10.8.10">
    <property type="entry name" value="DNA helicase RuvA subunit, C-terminal domain"/>
    <property type="match status" value="1"/>
</dbReference>
<organism evidence="9 10">
    <name type="scientific">Candidatus Roizmanbacteria bacterium RIFCSPLOWO2_01_FULL_45_11</name>
    <dbReference type="NCBI Taxonomy" id="1802070"/>
    <lineage>
        <taxon>Bacteria</taxon>
        <taxon>Candidatus Roizmaniibacteriota</taxon>
    </lineage>
</organism>
<dbReference type="NCBIfam" id="TIGR00116">
    <property type="entry name" value="tsf"/>
    <property type="match status" value="1"/>
</dbReference>
<comment type="caution">
    <text evidence="9">The sequence shown here is derived from an EMBL/GenBank/DDBJ whole genome shotgun (WGS) entry which is preliminary data.</text>
</comment>
<evidence type="ECO:0000313" key="9">
    <source>
        <dbReference type="EMBL" id="OGK54092.1"/>
    </source>
</evidence>
<keyword evidence="5" id="KW-0963">Cytoplasm</keyword>
<dbReference type="EMBL" id="MGAU01000041">
    <property type="protein sequence ID" value="OGK54092.1"/>
    <property type="molecule type" value="Genomic_DNA"/>
</dbReference>
<dbReference type="GO" id="GO:0003746">
    <property type="term" value="F:translation elongation factor activity"/>
    <property type="evidence" value="ECO:0007669"/>
    <property type="project" value="UniProtKB-UniRule"/>
</dbReference>
<sequence>MIDIKLVKKLREETKAGIADCKQVLEESNGNMDKAKELLKERGVLKAAKKGDRETTVGIVESYIHAGGKIGSLISLGCETDFVARTDEFKHLAREIAMQVAAMKPKDVEELTAQPYIRDQKMTIGDLIKQTIAKVGENIQVVQFTRQSF</sequence>
<gene>
    <name evidence="5" type="primary">tsf</name>
    <name evidence="9" type="ORF">A3B56_02650</name>
</gene>
<dbReference type="Gene3D" id="3.30.479.20">
    <property type="entry name" value="Elongation factor Ts, dimerisation domain"/>
    <property type="match status" value="1"/>
</dbReference>
<dbReference type="CDD" id="cd14275">
    <property type="entry name" value="UBA_EF-Ts"/>
    <property type="match status" value="1"/>
</dbReference>
<reference evidence="9 10" key="1">
    <citation type="journal article" date="2016" name="Nat. Commun.">
        <title>Thousands of microbial genomes shed light on interconnected biogeochemical processes in an aquifer system.</title>
        <authorList>
            <person name="Anantharaman K."/>
            <person name="Brown C.T."/>
            <person name="Hug L.A."/>
            <person name="Sharon I."/>
            <person name="Castelle C.J."/>
            <person name="Probst A.J."/>
            <person name="Thomas B.C."/>
            <person name="Singh A."/>
            <person name="Wilkins M.J."/>
            <person name="Karaoz U."/>
            <person name="Brodie E.L."/>
            <person name="Williams K.H."/>
            <person name="Hubbard S.S."/>
            <person name="Banfield J.F."/>
        </authorList>
    </citation>
    <scope>NUCLEOTIDE SEQUENCE [LARGE SCALE GENOMIC DNA]</scope>
</reference>
<dbReference type="InterPro" id="IPR036402">
    <property type="entry name" value="EF-Ts_dimer_sf"/>
</dbReference>
<dbReference type="SUPFAM" id="SSF46934">
    <property type="entry name" value="UBA-like"/>
    <property type="match status" value="1"/>
</dbReference>
<evidence type="ECO:0000256" key="2">
    <source>
        <dbReference type="ARBA" id="ARBA00016956"/>
    </source>
</evidence>
<feature type="region of interest" description="Involved in Mg(2+) ion dislocation from EF-Tu" evidence="5">
    <location>
        <begin position="80"/>
        <end position="83"/>
    </location>
</feature>
<evidence type="ECO:0000256" key="4">
    <source>
        <dbReference type="ARBA" id="ARBA00022917"/>
    </source>
</evidence>
<comment type="function">
    <text evidence="5 6">Associates with the EF-Tu.GDP complex and induces the exchange of GDP to GTP. It remains bound to the aminoacyl-tRNA.EF-Tu.GTP complex up to the GTP hydrolysis stage on the ribosome.</text>
</comment>
<keyword evidence="3 5" id="KW-0251">Elongation factor</keyword>
<keyword evidence="4 5" id="KW-0648">Protein biosynthesis</keyword>
<evidence type="ECO:0000256" key="1">
    <source>
        <dbReference type="ARBA" id="ARBA00005532"/>
    </source>
</evidence>
<evidence type="ECO:0000313" key="10">
    <source>
        <dbReference type="Proteomes" id="UP000178486"/>
    </source>
</evidence>
<dbReference type="HAMAP" id="MF_00050">
    <property type="entry name" value="EF_Ts"/>
    <property type="match status" value="1"/>
</dbReference>
<dbReference type="InterPro" id="IPR009060">
    <property type="entry name" value="UBA-like_sf"/>
</dbReference>
<protein>
    <recommendedName>
        <fullName evidence="2 5">Elongation factor Ts</fullName>
        <shortName evidence="5">EF-Ts</shortName>
    </recommendedName>
</protein>
<dbReference type="InterPro" id="IPR014039">
    <property type="entry name" value="Transl_elong_EFTs/EF1B_dimer"/>
</dbReference>
<evidence type="ECO:0000256" key="6">
    <source>
        <dbReference type="RuleBase" id="RU000642"/>
    </source>
</evidence>
<dbReference type="AlphaFoldDB" id="A0A1F7JEP9"/>